<reference evidence="3" key="1">
    <citation type="submission" date="2016-06" db="UniProtKB">
        <authorList>
            <consortium name="WormBaseParasite"/>
        </authorList>
    </citation>
    <scope>IDENTIFICATION</scope>
</reference>
<dbReference type="EMBL" id="UZAM01007347">
    <property type="protein sequence ID" value="VDO98546.1"/>
    <property type="molecule type" value="Genomic_DNA"/>
</dbReference>
<keyword evidence="2" id="KW-1185">Reference proteome</keyword>
<organism evidence="3">
    <name type="scientific">Soboliphyme baturini</name>
    <dbReference type="NCBI Taxonomy" id="241478"/>
    <lineage>
        <taxon>Eukaryota</taxon>
        <taxon>Metazoa</taxon>
        <taxon>Ecdysozoa</taxon>
        <taxon>Nematoda</taxon>
        <taxon>Enoplea</taxon>
        <taxon>Dorylaimia</taxon>
        <taxon>Dioctophymatida</taxon>
        <taxon>Dioctophymatoidea</taxon>
        <taxon>Soboliphymatidae</taxon>
        <taxon>Soboliphyme</taxon>
    </lineage>
</organism>
<proteinExistence type="predicted"/>
<dbReference type="WBParaSite" id="SBAD_0000280301-mRNA-1">
    <property type="protein sequence ID" value="SBAD_0000280301-mRNA-1"/>
    <property type="gene ID" value="SBAD_0000280301"/>
</dbReference>
<sequence length="67" mass="7543">MDECQPFLSGPNKSIKLTLADGTRRVQGYCKSVMCKREMQDIIEYIFGIIERLDVNVASKAITTTSK</sequence>
<dbReference type="OrthoDB" id="2131567at2759"/>
<accession>A0A183IGC9</accession>
<gene>
    <name evidence="1" type="ORF">SBAD_LOCUS2673</name>
</gene>
<evidence type="ECO:0000313" key="3">
    <source>
        <dbReference type="WBParaSite" id="SBAD_0000280301-mRNA-1"/>
    </source>
</evidence>
<evidence type="ECO:0000313" key="1">
    <source>
        <dbReference type="EMBL" id="VDO98546.1"/>
    </source>
</evidence>
<dbReference type="AlphaFoldDB" id="A0A183IGC9"/>
<name>A0A183IGC9_9BILA</name>
<protein>
    <submittedName>
        <fullName evidence="3">Sm domain-containing protein</fullName>
    </submittedName>
</protein>
<dbReference type="Proteomes" id="UP000270296">
    <property type="component" value="Unassembled WGS sequence"/>
</dbReference>
<evidence type="ECO:0000313" key="2">
    <source>
        <dbReference type="Proteomes" id="UP000270296"/>
    </source>
</evidence>
<reference evidence="1 2" key="2">
    <citation type="submission" date="2018-11" db="EMBL/GenBank/DDBJ databases">
        <authorList>
            <consortium name="Pathogen Informatics"/>
        </authorList>
    </citation>
    <scope>NUCLEOTIDE SEQUENCE [LARGE SCALE GENOMIC DNA]</scope>
</reference>